<proteinExistence type="predicted"/>
<accession>C3ZN12</accession>
<protein>
    <submittedName>
        <fullName evidence="1">Uncharacterized protein</fullName>
    </submittedName>
</protein>
<dbReference type="AlphaFoldDB" id="C3ZN12"/>
<dbReference type="EMBL" id="GG666649">
    <property type="protein sequence ID" value="EEN45975.1"/>
    <property type="molecule type" value="Genomic_DNA"/>
</dbReference>
<gene>
    <name evidence="1" type="ORF">BRAFLDRAFT_81600</name>
</gene>
<reference evidence="1" key="1">
    <citation type="journal article" date="2008" name="Nature">
        <title>The amphioxus genome and the evolution of the chordate karyotype.</title>
        <authorList>
            <consortium name="US DOE Joint Genome Institute (JGI-PGF)"/>
            <person name="Putnam N.H."/>
            <person name="Butts T."/>
            <person name="Ferrier D.E.K."/>
            <person name="Furlong R.F."/>
            <person name="Hellsten U."/>
            <person name="Kawashima T."/>
            <person name="Robinson-Rechavi M."/>
            <person name="Shoguchi E."/>
            <person name="Terry A."/>
            <person name="Yu J.-K."/>
            <person name="Benito-Gutierrez E.L."/>
            <person name="Dubchak I."/>
            <person name="Garcia-Fernandez J."/>
            <person name="Gibson-Brown J.J."/>
            <person name="Grigoriev I.V."/>
            <person name="Horton A.C."/>
            <person name="de Jong P.J."/>
            <person name="Jurka J."/>
            <person name="Kapitonov V.V."/>
            <person name="Kohara Y."/>
            <person name="Kuroki Y."/>
            <person name="Lindquist E."/>
            <person name="Lucas S."/>
            <person name="Osoegawa K."/>
            <person name="Pennacchio L.A."/>
            <person name="Salamov A.A."/>
            <person name="Satou Y."/>
            <person name="Sauka-Spengler T."/>
            <person name="Schmutz J."/>
            <person name="Shin-I T."/>
            <person name="Toyoda A."/>
            <person name="Bronner-Fraser M."/>
            <person name="Fujiyama A."/>
            <person name="Holland L.Z."/>
            <person name="Holland P.W.H."/>
            <person name="Satoh N."/>
            <person name="Rokhsar D.S."/>
        </authorList>
    </citation>
    <scope>NUCLEOTIDE SEQUENCE [LARGE SCALE GENOMIC DNA]</scope>
    <source>
        <strain evidence="1">S238N-H82</strain>
        <tissue evidence="1">Testes</tissue>
    </source>
</reference>
<evidence type="ECO:0000313" key="1">
    <source>
        <dbReference type="EMBL" id="EEN45975.1"/>
    </source>
</evidence>
<dbReference type="InParanoid" id="C3ZN12"/>
<sequence>MGDDKVKMRRVRNVVHQAREGTSGRKMPLRSSVKIVHWIFGVLLGLIQAPCLPHENTARSLQLTPIHHSRVDSRVLADRSTRIVYERYVHVTSANVSLVKSPLELDETLPVRHRYARSFGDQTQADGVRGKGRLQNLHVVSCQMDVACDPDDPRGHCTCPKDLETFGEAKCIIPKARISHISMSNSGPVKIFCVGVTLNSEESDIIYDMQTRCKYLGGNNVKYRVYVTKTVETSDSNEDKVKYRACLEPVEDR</sequence>
<name>C3ZN12_BRAFL</name>
<organism>
    <name type="scientific">Branchiostoma floridae</name>
    <name type="common">Florida lancelet</name>
    <name type="synonym">Amphioxus</name>
    <dbReference type="NCBI Taxonomy" id="7739"/>
    <lineage>
        <taxon>Eukaryota</taxon>
        <taxon>Metazoa</taxon>
        <taxon>Chordata</taxon>
        <taxon>Cephalochordata</taxon>
        <taxon>Leptocardii</taxon>
        <taxon>Amphioxiformes</taxon>
        <taxon>Branchiostomatidae</taxon>
        <taxon>Branchiostoma</taxon>
    </lineage>
</organism>